<dbReference type="EMBL" id="JAIWYP010000001">
    <property type="protein sequence ID" value="KAH3892172.1"/>
    <property type="molecule type" value="Genomic_DNA"/>
</dbReference>
<gene>
    <name evidence="1" type="ORF">DPMN_016284</name>
</gene>
<comment type="caution">
    <text evidence="1">The sequence shown here is derived from an EMBL/GenBank/DDBJ whole genome shotgun (WGS) entry which is preliminary data.</text>
</comment>
<evidence type="ECO:0000313" key="2">
    <source>
        <dbReference type="Proteomes" id="UP000828390"/>
    </source>
</evidence>
<sequence length="62" mass="7180">MLFDDGLDVDDTEVKDKPKSQVTLADLNELLDVKYEKLKQKLMMEMARLASSMFICWLILLS</sequence>
<name>A0A9D4S718_DREPO</name>
<protein>
    <submittedName>
        <fullName evidence="1">Uncharacterized protein</fullName>
    </submittedName>
</protein>
<evidence type="ECO:0000313" key="1">
    <source>
        <dbReference type="EMBL" id="KAH3892172.1"/>
    </source>
</evidence>
<proteinExistence type="predicted"/>
<accession>A0A9D4S718</accession>
<dbReference type="Proteomes" id="UP000828390">
    <property type="component" value="Unassembled WGS sequence"/>
</dbReference>
<dbReference type="AlphaFoldDB" id="A0A9D4S718"/>
<organism evidence="1 2">
    <name type="scientific">Dreissena polymorpha</name>
    <name type="common">Zebra mussel</name>
    <name type="synonym">Mytilus polymorpha</name>
    <dbReference type="NCBI Taxonomy" id="45954"/>
    <lineage>
        <taxon>Eukaryota</taxon>
        <taxon>Metazoa</taxon>
        <taxon>Spiralia</taxon>
        <taxon>Lophotrochozoa</taxon>
        <taxon>Mollusca</taxon>
        <taxon>Bivalvia</taxon>
        <taxon>Autobranchia</taxon>
        <taxon>Heteroconchia</taxon>
        <taxon>Euheterodonta</taxon>
        <taxon>Imparidentia</taxon>
        <taxon>Neoheterodontei</taxon>
        <taxon>Myida</taxon>
        <taxon>Dreissenoidea</taxon>
        <taxon>Dreissenidae</taxon>
        <taxon>Dreissena</taxon>
    </lineage>
</organism>
<keyword evidence="2" id="KW-1185">Reference proteome</keyword>
<reference evidence="1" key="1">
    <citation type="journal article" date="2019" name="bioRxiv">
        <title>The Genome of the Zebra Mussel, Dreissena polymorpha: A Resource for Invasive Species Research.</title>
        <authorList>
            <person name="McCartney M.A."/>
            <person name="Auch B."/>
            <person name="Kono T."/>
            <person name="Mallez S."/>
            <person name="Zhang Y."/>
            <person name="Obille A."/>
            <person name="Becker A."/>
            <person name="Abrahante J.E."/>
            <person name="Garbe J."/>
            <person name="Badalamenti J.P."/>
            <person name="Herman A."/>
            <person name="Mangelson H."/>
            <person name="Liachko I."/>
            <person name="Sullivan S."/>
            <person name="Sone E.D."/>
            <person name="Koren S."/>
            <person name="Silverstein K.A.T."/>
            <person name="Beckman K.B."/>
            <person name="Gohl D.M."/>
        </authorList>
    </citation>
    <scope>NUCLEOTIDE SEQUENCE</scope>
    <source>
        <strain evidence="1">Duluth1</strain>
        <tissue evidence="1">Whole animal</tissue>
    </source>
</reference>
<reference evidence="1" key="2">
    <citation type="submission" date="2020-11" db="EMBL/GenBank/DDBJ databases">
        <authorList>
            <person name="McCartney M.A."/>
            <person name="Auch B."/>
            <person name="Kono T."/>
            <person name="Mallez S."/>
            <person name="Becker A."/>
            <person name="Gohl D.M."/>
            <person name="Silverstein K.A.T."/>
            <person name="Koren S."/>
            <person name="Bechman K.B."/>
            <person name="Herman A."/>
            <person name="Abrahante J.E."/>
            <person name="Garbe J."/>
        </authorList>
    </citation>
    <scope>NUCLEOTIDE SEQUENCE</scope>
    <source>
        <strain evidence="1">Duluth1</strain>
        <tissue evidence="1">Whole animal</tissue>
    </source>
</reference>